<dbReference type="UniPathway" id="UPA00031">
    <property type="reaction ID" value="UER00013"/>
</dbReference>
<feature type="domain" description="PHP" evidence="8">
    <location>
        <begin position="5"/>
        <end position="212"/>
    </location>
</feature>
<name>A0A0F9TP72_9ZZZZ</name>
<comment type="caution">
    <text evidence="9">The sequence shown here is derived from an EMBL/GenBank/DDBJ whole genome shotgun (WGS) entry which is preliminary data.</text>
</comment>
<dbReference type="GO" id="GO:0004401">
    <property type="term" value="F:histidinol-phosphatase activity"/>
    <property type="evidence" value="ECO:0007669"/>
    <property type="project" value="UniProtKB-EC"/>
</dbReference>
<evidence type="ECO:0000256" key="7">
    <source>
        <dbReference type="ARBA" id="ARBA00049158"/>
    </source>
</evidence>
<dbReference type="Pfam" id="PF02811">
    <property type="entry name" value="PHP"/>
    <property type="match status" value="1"/>
</dbReference>
<dbReference type="SUPFAM" id="SSF89550">
    <property type="entry name" value="PHP domain-like"/>
    <property type="match status" value="1"/>
</dbReference>
<organism evidence="9">
    <name type="scientific">marine sediment metagenome</name>
    <dbReference type="NCBI Taxonomy" id="412755"/>
    <lineage>
        <taxon>unclassified sequences</taxon>
        <taxon>metagenomes</taxon>
        <taxon>ecological metagenomes</taxon>
    </lineage>
</organism>
<dbReference type="NCBIfam" id="TIGR01856">
    <property type="entry name" value="hisJ_fam"/>
    <property type="match status" value="1"/>
</dbReference>
<dbReference type="PANTHER" id="PTHR21039:SF0">
    <property type="entry name" value="HISTIDINOL-PHOSPHATASE"/>
    <property type="match status" value="1"/>
</dbReference>
<dbReference type="EC" id="3.1.3.15" evidence="3"/>
<evidence type="ECO:0000259" key="8">
    <source>
        <dbReference type="Pfam" id="PF02811"/>
    </source>
</evidence>
<dbReference type="InterPro" id="IPR010140">
    <property type="entry name" value="Histidinol_P_phosphatase_HisJ"/>
</dbReference>
<evidence type="ECO:0000256" key="1">
    <source>
        <dbReference type="ARBA" id="ARBA00004970"/>
    </source>
</evidence>
<keyword evidence="5" id="KW-0378">Hydrolase</keyword>
<comment type="similarity">
    <text evidence="2">Belongs to the PHP hydrolase family. HisK subfamily.</text>
</comment>
<reference evidence="9" key="1">
    <citation type="journal article" date="2015" name="Nature">
        <title>Complex archaea that bridge the gap between prokaryotes and eukaryotes.</title>
        <authorList>
            <person name="Spang A."/>
            <person name="Saw J.H."/>
            <person name="Jorgensen S.L."/>
            <person name="Zaremba-Niedzwiedzka K."/>
            <person name="Martijn J."/>
            <person name="Lind A.E."/>
            <person name="van Eijk R."/>
            <person name="Schleper C."/>
            <person name="Guy L."/>
            <person name="Ettema T.J."/>
        </authorList>
    </citation>
    <scope>NUCLEOTIDE SEQUENCE</scope>
</reference>
<dbReference type="InterPro" id="IPR004013">
    <property type="entry name" value="PHP_dom"/>
</dbReference>
<dbReference type="GO" id="GO:0000105">
    <property type="term" value="P:L-histidine biosynthetic process"/>
    <property type="evidence" value="ECO:0007669"/>
    <property type="project" value="UniProtKB-UniPathway"/>
</dbReference>
<accession>A0A0F9TP72</accession>
<dbReference type="NCBIfam" id="NF005596">
    <property type="entry name" value="PRK07328.1"/>
    <property type="match status" value="1"/>
</dbReference>
<gene>
    <name evidence="9" type="ORF">LCGC14_0628350</name>
</gene>
<dbReference type="PANTHER" id="PTHR21039">
    <property type="entry name" value="HISTIDINOL PHOSPHATASE-RELATED"/>
    <property type="match status" value="1"/>
</dbReference>
<dbReference type="Gene3D" id="3.20.20.140">
    <property type="entry name" value="Metal-dependent hydrolases"/>
    <property type="match status" value="1"/>
</dbReference>
<keyword evidence="6" id="KW-0368">Histidine biosynthesis</keyword>
<dbReference type="CDD" id="cd12110">
    <property type="entry name" value="PHP_HisPPase_Hisj_like"/>
    <property type="match status" value="1"/>
</dbReference>
<dbReference type="InterPro" id="IPR016195">
    <property type="entry name" value="Pol/histidinol_Pase-like"/>
</dbReference>
<comment type="pathway">
    <text evidence="1">Amino-acid biosynthesis; L-histidine biosynthesis; L-histidine from 5-phospho-alpha-D-ribose 1-diphosphate: step 8/9.</text>
</comment>
<dbReference type="AlphaFoldDB" id="A0A0F9TP72"/>
<sequence length="284" mass="33700">MILEDWHTHSELCHHAVGTIEDYVKKAIDIKLKTIGMSDHFPYEFLKNIERIPYEEYAITLGEIGSYLSTLEHLKEKYEKDIIIRIGFELDYFKNQELSLNTHLNKIKNRLDYILGSNHILDISNGKNVWALDDSRFKKDYDYYGVDKVYMLYYKKLQNMLKSQEFDFDIISHFDLPKKFNDIPTNKEIIHNEAMKTLELIKKRDAVMEINTGGLRKQCKEQYPSEKIIKEMYSLDIPVLLGSDAHDPKDIAWQFKNMILMLRKVGYEQLAHFNNRKRSYIEIS</sequence>
<keyword evidence="4" id="KW-0028">Amino-acid biosynthesis</keyword>
<evidence type="ECO:0000256" key="6">
    <source>
        <dbReference type="ARBA" id="ARBA00023102"/>
    </source>
</evidence>
<evidence type="ECO:0000256" key="2">
    <source>
        <dbReference type="ARBA" id="ARBA00009152"/>
    </source>
</evidence>
<evidence type="ECO:0000256" key="3">
    <source>
        <dbReference type="ARBA" id="ARBA00013085"/>
    </source>
</evidence>
<comment type="catalytic activity">
    <reaction evidence="7">
        <text>L-histidinol phosphate + H2O = L-histidinol + phosphate</text>
        <dbReference type="Rhea" id="RHEA:14465"/>
        <dbReference type="ChEBI" id="CHEBI:15377"/>
        <dbReference type="ChEBI" id="CHEBI:43474"/>
        <dbReference type="ChEBI" id="CHEBI:57699"/>
        <dbReference type="ChEBI" id="CHEBI:57980"/>
        <dbReference type="EC" id="3.1.3.15"/>
    </reaction>
</comment>
<dbReference type="NCBIfam" id="NF005996">
    <property type="entry name" value="PRK08123.1"/>
    <property type="match status" value="1"/>
</dbReference>
<evidence type="ECO:0000256" key="5">
    <source>
        <dbReference type="ARBA" id="ARBA00022801"/>
    </source>
</evidence>
<evidence type="ECO:0000256" key="4">
    <source>
        <dbReference type="ARBA" id="ARBA00022605"/>
    </source>
</evidence>
<dbReference type="GO" id="GO:0005737">
    <property type="term" value="C:cytoplasm"/>
    <property type="evidence" value="ECO:0007669"/>
    <property type="project" value="TreeGrafter"/>
</dbReference>
<protein>
    <recommendedName>
        <fullName evidence="3">histidinol-phosphatase</fullName>
        <ecNumber evidence="3">3.1.3.15</ecNumber>
    </recommendedName>
</protein>
<proteinExistence type="inferred from homology"/>
<dbReference type="EMBL" id="LAZR01001091">
    <property type="protein sequence ID" value="KKN50876.1"/>
    <property type="molecule type" value="Genomic_DNA"/>
</dbReference>
<evidence type="ECO:0000313" key="9">
    <source>
        <dbReference type="EMBL" id="KKN50876.1"/>
    </source>
</evidence>